<dbReference type="EMBL" id="QREI01000004">
    <property type="protein sequence ID" value="REE24341.1"/>
    <property type="molecule type" value="Genomic_DNA"/>
</dbReference>
<keyword evidence="4" id="KW-1185">Reference proteome</keyword>
<feature type="transmembrane region" description="Helical" evidence="1">
    <location>
        <begin position="88"/>
        <end position="108"/>
    </location>
</feature>
<sequence>MNEGILVPISMFLVIFGIIYLYLSTRNKERLALIEKGADASIFLRGHSKSPIWKVILLNLALLLMGIGLGMLIASILEKSLAVVPDAIYPGVTFTTAGISLFIGYIMTKNLDKE</sequence>
<dbReference type="Pfam" id="PF19762">
    <property type="entry name" value="DUF6249"/>
    <property type="match status" value="1"/>
</dbReference>
<proteinExistence type="predicted"/>
<dbReference type="Proteomes" id="UP000256919">
    <property type="component" value="Unassembled WGS sequence"/>
</dbReference>
<name>A0A3D9MWH8_9FLAO</name>
<dbReference type="OrthoDB" id="679295at2"/>
<gene>
    <name evidence="3" type="ORF">DFQ09_104112</name>
</gene>
<dbReference type="AlphaFoldDB" id="A0A3D9MWH8"/>
<evidence type="ECO:0000256" key="1">
    <source>
        <dbReference type="SAM" id="Phobius"/>
    </source>
</evidence>
<dbReference type="RefSeq" id="WP_115809929.1">
    <property type="nucleotide sequence ID" value="NZ_JABFDI010000028.1"/>
</dbReference>
<evidence type="ECO:0000313" key="3">
    <source>
        <dbReference type="EMBL" id="REE24341.1"/>
    </source>
</evidence>
<keyword evidence="1" id="KW-1133">Transmembrane helix</keyword>
<evidence type="ECO:0000313" key="4">
    <source>
        <dbReference type="Proteomes" id="UP000256919"/>
    </source>
</evidence>
<feature type="transmembrane region" description="Helical" evidence="1">
    <location>
        <begin position="6"/>
        <end position="23"/>
    </location>
</feature>
<accession>A0A3D9MWH8</accession>
<reference evidence="3 4" key="1">
    <citation type="submission" date="2018-07" db="EMBL/GenBank/DDBJ databases">
        <title>Genomic Encyclopedia of Type Strains, Phase III (KMG-III): the genomes of soil and plant-associated and newly described type strains.</title>
        <authorList>
            <person name="Whitman W."/>
        </authorList>
    </citation>
    <scope>NUCLEOTIDE SEQUENCE [LARGE SCALE GENOMIC DNA]</scope>
    <source>
        <strain evidence="3 4">CECT 7948</strain>
    </source>
</reference>
<dbReference type="InterPro" id="IPR046216">
    <property type="entry name" value="DUF6249"/>
</dbReference>
<keyword evidence="1" id="KW-0472">Membrane</keyword>
<feature type="domain" description="DUF6249" evidence="2">
    <location>
        <begin position="9"/>
        <end position="109"/>
    </location>
</feature>
<evidence type="ECO:0000259" key="2">
    <source>
        <dbReference type="Pfam" id="PF19762"/>
    </source>
</evidence>
<organism evidence="3 4">
    <name type="scientific">Winogradskyella pacifica</name>
    <dbReference type="NCBI Taxonomy" id="664642"/>
    <lineage>
        <taxon>Bacteria</taxon>
        <taxon>Pseudomonadati</taxon>
        <taxon>Bacteroidota</taxon>
        <taxon>Flavobacteriia</taxon>
        <taxon>Flavobacteriales</taxon>
        <taxon>Flavobacteriaceae</taxon>
        <taxon>Winogradskyella</taxon>
    </lineage>
</organism>
<protein>
    <recommendedName>
        <fullName evidence="2">DUF6249 domain-containing protein</fullName>
    </recommendedName>
</protein>
<feature type="transmembrane region" description="Helical" evidence="1">
    <location>
        <begin position="55"/>
        <end position="76"/>
    </location>
</feature>
<keyword evidence="1" id="KW-0812">Transmembrane</keyword>
<comment type="caution">
    <text evidence="3">The sequence shown here is derived from an EMBL/GenBank/DDBJ whole genome shotgun (WGS) entry which is preliminary data.</text>
</comment>